<dbReference type="PROSITE" id="PS51257">
    <property type="entry name" value="PROKAR_LIPOPROTEIN"/>
    <property type="match status" value="1"/>
</dbReference>
<feature type="signal peptide" evidence="1">
    <location>
        <begin position="1"/>
        <end position="23"/>
    </location>
</feature>
<keyword evidence="1" id="KW-0732">Signal</keyword>
<reference evidence="3" key="1">
    <citation type="journal article" date="2019" name="Int. J. Syst. Evol. Microbiol.">
        <title>The Global Catalogue of Microorganisms (GCM) 10K type strain sequencing project: providing services to taxonomists for standard genome sequencing and annotation.</title>
        <authorList>
            <consortium name="The Broad Institute Genomics Platform"/>
            <consortium name="The Broad Institute Genome Sequencing Center for Infectious Disease"/>
            <person name="Wu L."/>
            <person name="Ma J."/>
        </authorList>
    </citation>
    <scope>NUCLEOTIDE SEQUENCE [LARGE SCALE GENOMIC DNA]</scope>
    <source>
        <strain evidence="3">CCUG 62974</strain>
    </source>
</reference>
<feature type="chain" id="PRO_5046439967" evidence="1">
    <location>
        <begin position="24"/>
        <end position="41"/>
    </location>
</feature>
<protein>
    <submittedName>
        <fullName evidence="2">Uncharacterized protein</fullName>
    </submittedName>
</protein>
<keyword evidence="3" id="KW-1185">Reference proteome</keyword>
<sequence length="41" mass="4207">MPVRKLVVTTVVTAATLFHAVTAACAGSLPPVPAMADTPWD</sequence>
<dbReference type="Proteomes" id="UP001597024">
    <property type="component" value="Unassembled WGS sequence"/>
</dbReference>
<proteinExistence type="predicted"/>
<evidence type="ECO:0000313" key="3">
    <source>
        <dbReference type="Proteomes" id="UP001597024"/>
    </source>
</evidence>
<comment type="caution">
    <text evidence="2">The sequence shown here is derived from an EMBL/GenBank/DDBJ whole genome shotgun (WGS) entry which is preliminary data.</text>
</comment>
<evidence type="ECO:0000313" key="2">
    <source>
        <dbReference type="EMBL" id="MFD0886990.1"/>
    </source>
</evidence>
<dbReference type="EMBL" id="JBHTHX010000777">
    <property type="protein sequence ID" value="MFD0886990.1"/>
    <property type="molecule type" value="Genomic_DNA"/>
</dbReference>
<evidence type="ECO:0000256" key="1">
    <source>
        <dbReference type="SAM" id="SignalP"/>
    </source>
</evidence>
<accession>A0ABW3DT15</accession>
<gene>
    <name evidence="2" type="ORF">ACFQ08_20785</name>
</gene>
<name>A0ABW3DT15_9ACTN</name>
<organism evidence="2 3">
    <name type="scientific">Streptosporangium algeriense</name>
    <dbReference type="NCBI Taxonomy" id="1682748"/>
    <lineage>
        <taxon>Bacteria</taxon>
        <taxon>Bacillati</taxon>
        <taxon>Actinomycetota</taxon>
        <taxon>Actinomycetes</taxon>
        <taxon>Streptosporangiales</taxon>
        <taxon>Streptosporangiaceae</taxon>
        <taxon>Streptosporangium</taxon>
    </lineage>
</organism>